<evidence type="ECO:0000256" key="6">
    <source>
        <dbReference type="ARBA" id="ARBA00022840"/>
    </source>
</evidence>
<keyword evidence="7 10" id="KW-0443">Lipid metabolism</keyword>
<dbReference type="NCBIfam" id="TIGR00513">
    <property type="entry name" value="accA"/>
    <property type="match status" value="1"/>
</dbReference>
<comment type="function">
    <text evidence="10">Component of the acetyl coenzyme A carboxylase (ACC) complex. First, biotin carboxylase catalyzes the carboxylation of biotin on its carrier protein (BCCP) and then the CO(2) group is transferred by the carboxyltransferase to acetyl-CoA to form malonyl-CoA.</text>
</comment>
<evidence type="ECO:0000256" key="8">
    <source>
        <dbReference type="ARBA" id="ARBA00023160"/>
    </source>
</evidence>
<dbReference type="InterPro" id="IPR011763">
    <property type="entry name" value="COA_CT_C"/>
</dbReference>
<comment type="pathway">
    <text evidence="1 10">Lipid metabolism; malonyl-CoA biosynthesis; malonyl-CoA from acetyl-CoA: step 1/1.</text>
</comment>
<evidence type="ECO:0000313" key="12">
    <source>
        <dbReference type="EMBL" id="QNK42467.1"/>
    </source>
</evidence>
<keyword evidence="2 10" id="KW-0444">Lipid biosynthesis</keyword>
<evidence type="ECO:0000256" key="2">
    <source>
        <dbReference type="ARBA" id="ARBA00022516"/>
    </source>
</evidence>
<comment type="catalytic activity">
    <reaction evidence="9 10">
        <text>N(6)-carboxybiotinyl-L-lysyl-[protein] + acetyl-CoA = N(6)-biotinyl-L-lysyl-[protein] + malonyl-CoA</text>
        <dbReference type="Rhea" id="RHEA:54728"/>
        <dbReference type="Rhea" id="RHEA-COMP:10505"/>
        <dbReference type="Rhea" id="RHEA-COMP:10506"/>
        <dbReference type="ChEBI" id="CHEBI:57288"/>
        <dbReference type="ChEBI" id="CHEBI:57384"/>
        <dbReference type="ChEBI" id="CHEBI:83144"/>
        <dbReference type="ChEBI" id="CHEBI:83145"/>
        <dbReference type="EC" id="2.1.3.15"/>
    </reaction>
</comment>
<dbReference type="Gene3D" id="3.90.226.10">
    <property type="entry name" value="2-enoyl-CoA Hydratase, Chain A, domain 1"/>
    <property type="match status" value="1"/>
</dbReference>
<dbReference type="PROSITE" id="PS50989">
    <property type="entry name" value="COA_CT_CTER"/>
    <property type="match status" value="1"/>
</dbReference>
<keyword evidence="4 10" id="KW-0547">Nucleotide-binding</keyword>
<dbReference type="EMBL" id="CP060286">
    <property type="protein sequence ID" value="QNK42467.1"/>
    <property type="molecule type" value="Genomic_DNA"/>
</dbReference>
<keyword evidence="6 10" id="KW-0067">ATP-binding</keyword>
<evidence type="ECO:0000256" key="4">
    <source>
        <dbReference type="ARBA" id="ARBA00022741"/>
    </source>
</evidence>
<name>A0A7G8TFS6_9FIRM</name>
<dbReference type="Pfam" id="PF03255">
    <property type="entry name" value="ACCA"/>
    <property type="match status" value="1"/>
</dbReference>
<gene>
    <name evidence="10" type="primary">accA</name>
    <name evidence="12" type="ORF">HCR03_01315</name>
</gene>
<comment type="subunit">
    <text evidence="10">Acetyl-CoA carboxylase is a heterohexamer composed of biotin carboxyl carrier protein (AccB), biotin carboxylase (AccC) and two subunits each of ACCase subunit alpha (AccA) and ACCase subunit beta (AccD).</text>
</comment>
<evidence type="ECO:0000256" key="10">
    <source>
        <dbReference type="HAMAP-Rule" id="MF_00823"/>
    </source>
</evidence>
<evidence type="ECO:0000256" key="9">
    <source>
        <dbReference type="ARBA" id="ARBA00049152"/>
    </source>
</evidence>
<dbReference type="PANTHER" id="PTHR42853">
    <property type="entry name" value="ACETYL-COENZYME A CARBOXYLASE CARBOXYL TRANSFERASE SUBUNIT ALPHA"/>
    <property type="match status" value="1"/>
</dbReference>
<dbReference type="KEGG" id="cfem:HCR03_01315"/>
<dbReference type="GO" id="GO:0016743">
    <property type="term" value="F:carboxyl- or carbamoyltransferase activity"/>
    <property type="evidence" value="ECO:0007669"/>
    <property type="project" value="UniProtKB-UniRule"/>
</dbReference>
<feature type="domain" description="CoA carboxyltransferase C-terminal" evidence="11">
    <location>
        <begin position="3"/>
        <end position="249"/>
    </location>
</feature>
<dbReference type="GO" id="GO:2001295">
    <property type="term" value="P:malonyl-CoA biosynthetic process"/>
    <property type="evidence" value="ECO:0007669"/>
    <property type="project" value="UniProtKB-UniRule"/>
</dbReference>
<keyword evidence="8 10" id="KW-0275">Fatty acid biosynthesis</keyword>
<dbReference type="GO" id="GO:0003989">
    <property type="term" value="F:acetyl-CoA carboxylase activity"/>
    <property type="evidence" value="ECO:0007669"/>
    <property type="project" value="InterPro"/>
</dbReference>
<comment type="similarity">
    <text evidence="10">Belongs to the AccA family.</text>
</comment>
<keyword evidence="5 10" id="KW-0276">Fatty acid metabolism</keyword>
<dbReference type="EC" id="2.1.3.15" evidence="10"/>
<keyword evidence="12" id="KW-0436">Ligase</keyword>
<dbReference type="UniPathway" id="UPA00655">
    <property type="reaction ID" value="UER00711"/>
</dbReference>
<dbReference type="PANTHER" id="PTHR42853:SF3">
    <property type="entry name" value="ACETYL-COENZYME A CARBOXYLASE CARBOXYL TRANSFERASE SUBUNIT ALPHA, CHLOROPLASTIC"/>
    <property type="match status" value="1"/>
</dbReference>
<dbReference type="InterPro" id="IPR001095">
    <property type="entry name" value="Acetyl_CoA_COase_a_su"/>
</dbReference>
<dbReference type="GO" id="GO:0006633">
    <property type="term" value="P:fatty acid biosynthetic process"/>
    <property type="evidence" value="ECO:0007669"/>
    <property type="project" value="UniProtKB-KW"/>
</dbReference>
<dbReference type="GO" id="GO:0005524">
    <property type="term" value="F:ATP binding"/>
    <property type="evidence" value="ECO:0007669"/>
    <property type="project" value="UniProtKB-KW"/>
</dbReference>
<keyword evidence="3 10" id="KW-0808">Transferase</keyword>
<accession>A0A7G8TFS6</accession>
<dbReference type="HAMAP" id="MF_00823">
    <property type="entry name" value="AcetylCoA_CT_alpha"/>
    <property type="match status" value="1"/>
</dbReference>
<evidence type="ECO:0000313" key="13">
    <source>
        <dbReference type="Proteomes" id="UP000515909"/>
    </source>
</evidence>
<evidence type="ECO:0000259" key="11">
    <source>
        <dbReference type="PROSITE" id="PS50989"/>
    </source>
</evidence>
<keyword evidence="10" id="KW-0963">Cytoplasm</keyword>
<dbReference type="Proteomes" id="UP000515909">
    <property type="component" value="Chromosome"/>
</dbReference>
<evidence type="ECO:0000256" key="7">
    <source>
        <dbReference type="ARBA" id="ARBA00023098"/>
    </source>
</evidence>
<reference evidence="12 13" key="1">
    <citation type="submission" date="2020-08" db="EMBL/GenBank/DDBJ databases">
        <title>The isolate Caproiciproducens sp. 7D4C2 produces n-caproate at mildly acidic conditions from hexoses: genome and rBOX comparison with related strains and chain-elongating bacteria.</title>
        <authorList>
            <person name="Esquivel-Elizondo S."/>
            <person name="Bagci C."/>
            <person name="Temovska M."/>
            <person name="Jeon B.S."/>
            <person name="Bessarab I."/>
            <person name="Williams R.B.H."/>
            <person name="Huson D.H."/>
            <person name="Angenent L.T."/>
        </authorList>
    </citation>
    <scope>NUCLEOTIDE SEQUENCE [LARGE SCALE GENOMIC DNA]</scope>
    <source>
        <strain evidence="12 13">7D4C2</strain>
    </source>
</reference>
<dbReference type="AlphaFoldDB" id="A0A7G8TFS6"/>
<dbReference type="RefSeq" id="WP_139104041.1">
    <property type="nucleotide sequence ID" value="NZ_CP060286.1"/>
</dbReference>
<dbReference type="GO" id="GO:0009317">
    <property type="term" value="C:acetyl-CoA carboxylase complex"/>
    <property type="evidence" value="ECO:0007669"/>
    <property type="project" value="InterPro"/>
</dbReference>
<evidence type="ECO:0000256" key="5">
    <source>
        <dbReference type="ARBA" id="ARBA00022832"/>
    </source>
</evidence>
<dbReference type="SUPFAM" id="SSF52096">
    <property type="entry name" value="ClpP/crotonase"/>
    <property type="match status" value="1"/>
</dbReference>
<dbReference type="NCBIfam" id="NF004344">
    <property type="entry name" value="PRK05724.1"/>
    <property type="match status" value="1"/>
</dbReference>
<comment type="subcellular location">
    <subcellularLocation>
        <location evidence="10">Cytoplasm</location>
    </subcellularLocation>
</comment>
<evidence type="ECO:0000256" key="1">
    <source>
        <dbReference type="ARBA" id="ARBA00004956"/>
    </source>
</evidence>
<dbReference type="InterPro" id="IPR029045">
    <property type="entry name" value="ClpP/crotonase-like_dom_sf"/>
</dbReference>
<evidence type="ECO:0000256" key="3">
    <source>
        <dbReference type="ARBA" id="ARBA00022679"/>
    </source>
</evidence>
<organism evidence="12 13">
    <name type="scientific">Caproicibacter fermentans</name>
    <dbReference type="NCBI Taxonomy" id="2576756"/>
    <lineage>
        <taxon>Bacteria</taxon>
        <taxon>Bacillati</taxon>
        <taxon>Bacillota</taxon>
        <taxon>Clostridia</taxon>
        <taxon>Eubacteriales</taxon>
        <taxon>Acutalibacteraceae</taxon>
        <taxon>Caproicibacter</taxon>
    </lineage>
</organism>
<sequence>MAHKTSGVSRGRCGRMNAYEKLLAARADGRPTAKNYIERLFQNFIELHGDRRYGDDSAVITGIGTLGRIPVTVIGIEKGHGTKEKVARNFGSAHPEGYRKALRQMKLAEKFRRPVICLVDTSGAYCGIGAEERGQGQAIAENLMELMGLRVPVVSILIGEGGSGGALALAVADEVWMLENAVYSVISPEGCASILWKNPKRVGDAAEYLKITAQDLLSMNVIDRIIPEGIGFTKTCAFLKIQLIRTLKRSRALTEEELVSQRYEKFRRIGSDFQ</sequence>
<proteinExistence type="inferred from homology"/>
<protein>
    <recommendedName>
        <fullName evidence="10">Acetyl-coenzyme A carboxylase carboxyl transferase subunit alpha</fullName>
        <shortName evidence="10">ACCase subunit alpha</shortName>
        <shortName evidence="10">Acetyl-CoA carboxylase carboxyltransferase subunit alpha</shortName>
        <ecNumber evidence="10">2.1.3.15</ecNumber>
    </recommendedName>
</protein>
<dbReference type="NCBIfam" id="NF041504">
    <property type="entry name" value="AccA_sub"/>
    <property type="match status" value="1"/>
</dbReference>
<dbReference type="PRINTS" id="PR01069">
    <property type="entry name" value="ACCCTRFRASEA"/>
</dbReference>